<reference evidence="2 3" key="1">
    <citation type="submission" date="2023-09" db="EMBL/GenBank/DDBJ databases">
        <authorList>
            <person name="Rey-Velasco X."/>
        </authorList>
    </citation>
    <scope>NUCLEOTIDE SEQUENCE [LARGE SCALE GENOMIC DNA]</scope>
    <source>
        <strain evidence="2 3">F390</strain>
    </source>
</reference>
<dbReference type="InterPro" id="IPR029058">
    <property type="entry name" value="AB_hydrolase_fold"/>
</dbReference>
<dbReference type="InterPro" id="IPR000073">
    <property type="entry name" value="AB_hydrolase_1"/>
</dbReference>
<proteinExistence type="predicted"/>
<keyword evidence="3" id="KW-1185">Reference proteome</keyword>
<feature type="domain" description="AB hydrolase-1" evidence="1">
    <location>
        <begin position="27"/>
        <end position="134"/>
    </location>
</feature>
<evidence type="ECO:0000313" key="2">
    <source>
        <dbReference type="EMBL" id="MDT0575346.1"/>
    </source>
</evidence>
<dbReference type="PANTHER" id="PTHR46438">
    <property type="entry name" value="ALPHA/BETA-HYDROLASES SUPERFAMILY PROTEIN"/>
    <property type="match status" value="1"/>
</dbReference>
<organism evidence="2 3">
    <name type="scientific">Croceicoccus esteveae</name>
    <dbReference type="NCBI Taxonomy" id="3075597"/>
    <lineage>
        <taxon>Bacteria</taxon>
        <taxon>Pseudomonadati</taxon>
        <taxon>Pseudomonadota</taxon>
        <taxon>Alphaproteobacteria</taxon>
        <taxon>Sphingomonadales</taxon>
        <taxon>Erythrobacteraceae</taxon>
        <taxon>Croceicoccus</taxon>
    </lineage>
</organism>
<evidence type="ECO:0000313" key="3">
    <source>
        <dbReference type="Proteomes" id="UP001259803"/>
    </source>
</evidence>
<keyword evidence="2" id="KW-0378">Hydrolase</keyword>
<dbReference type="EMBL" id="JAVRHS010000002">
    <property type="protein sequence ID" value="MDT0575346.1"/>
    <property type="molecule type" value="Genomic_DNA"/>
</dbReference>
<name>A0ABU2ZGK2_9SPHN</name>
<dbReference type="PRINTS" id="PR00111">
    <property type="entry name" value="ABHYDROLASE"/>
</dbReference>
<dbReference type="RefSeq" id="WP_311339915.1">
    <property type="nucleotide sequence ID" value="NZ_JAVRHS010000002.1"/>
</dbReference>
<comment type="caution">
    <text evidence="2">The sequence shown here is derived from an EMBL/GenBank/DDBJ whole genome shotgun (WGS) entry which is preliminary data.</text>
</comment>
<evidence type="ECO:0000259" key="1">
    <source>
        <dbReference type="Pfam" id="PF00561"/>
    </source>
</evidence>
<dbReference type="SUPFAM" id="SSF53474">
    <property type="entry name" value="alpha/beta-Hydrolases"/>
    <property type="match status" value="1"/>
</dbReference>
<keyword evidence="2" id="KW-0808">Transferase</keyword>
<dbReference type="Proteomes" id="UP001259803">
    <property type="component" value="Unassembled WGS sequence"/>
</dbReference>
<accession>A0ABU2ZGK2</accession>
<gene>
    <name evidence="2" type="ORF">RM533_04015</name>
</gene>
<dbReference type="PANTHER" id="PTHR46438:SF11">
    <property type="entry name" value="LIPASE-RELATED"/>
    <property type="match status" value="1"/>
</dbReference>
<dbReference type="GO" id="GO:0016787">
    <property type="term" value="F:hydrolase activity"/>
    <property type="evidence" value="ECO:0007669"/>
    <property type="project" value="UniProtKB-KW"/>
</dbReference>
<dbReference type="Pfam" id="PF00561">
    <property type="entry name" value="Abhydrolase_1"/>
    <property type="match status" value="1"/>
</dbReference>
<dbReference type="GO" id="GO:0016740">
    <property type="term" value="F:transferase activity"/>
    <property type="evidence" value="ECO:0007669"/>
    <property type="project" value="UniProtKB-KW"/>
</dbReference>
<dbReference type="Gene3D" id="3.40.50.1820">
    <property type="entry name" value="alpha/beta hydrolase"/>
    <property type="match status" value="1"/>
</dbReference>
<protein>
    <submittedName>
        <fullName evidence="2">Alpha/beta hydrolase</fullName>
    </submittedName>
</protein>
<sequence>MDLEREQIAVSGGYELSVAHGGPTDGPAVVFLHGSGPGASAESNFKQNIDAFADAGYRVILPDLIGYGGSSMPEGIDYTLQLFTDTVYEALQKLGIKKAALVGNSLGGGIALQMELDHPGYATAMVLMAPGCIEEQASYFTMPGIKKMVSGFGGPDFNVEEQRRLVSNLVYDASIISDTLVKERFAVASKQPKDVLARMKTPNLGPELGKVKCPIFVLWGLNDEFCPESGARHFLDKCEDARCLTFNTVGHWVQVERAAEFNRYAVDFLNDQR</sequence>